<comment type="caution">
    <text evidence="1">The sequence shown here is derived from an EMBL/GenBank/DDBJ whole genome shotgun (WGS) entry which is preliminary data.</text>
</comment>
<evidence type="ECO:0000313" key="1">
    <source>
        <dbReference type="EMBL" id="EMJ90497.1"/>
    </source>
</evidence>
<sequence length="69" mass="8025">MLKSSIFVASQAQESESFKTFRTAASFLRFLHAQNLRIDLFRMGFEFFKVAFAFVIPNSHQKKSELSIF</sequence>
<accession>M6CF65</accession>
<dbReference type="EMBL" id="ANIK01000124">
    <property type="protein sequence ID" value="EMJ90497.1"/>
    <property type="molecule type" value="Genomic_DNA"/>
</dbReference>
<protein>
    <submittedName>
        <fullName evidence="1">Uncharacterized protein</fullName>
    </submittedName>
</protein>
<dbReference type="AlphaFoldDB" id="M6CF65"/>
<evidence type="ECO:0000313" key="2">
    <source>
        <dbReference type="Proteomes" id="UP000011988"/>
    </source>
</evidence>
<organism evidence="1 2">
    <name type="scientific">Leptospira alstonii serovar Sichuan str. 79601</name>
    <dbReference type="NCBI Taxonomy" id="1218565"/>
    <lineage>
        <taxon>Bacteria</taxon>
        <taxon>Pseudomonadati</taxon>
        <taxon>Spirochaetota</taxon>
        <taxon>Spirochaetia</taxon>
        <taxon>Leptospirales</taxon>
        <taxon>Leptospiraceae</taxon>
        <taxon>Leptospira</taxon>
    </lineage>
</organism>
<proteinExistence type="predicted"/>
<gene>
    <name evidence="1" type="ORF">LEP1GSC194_1164</name>
</gene>
<dbReference type="Proteomes" id="UP000011988">
    <property type="component" value="Unassembled WGS sequence"/>
</dbReference>
<reference evidence="1 2" key="1">
    <citation type="submission" date="2013-01" db="EMBL/GenBank/DDBJ databases">
        <authorList>
            <person name="Harkins D.M."/>
            <person name="Durkin A.S."/>
            <person name="Brinkac L.M."/>
            <person name="Haft D.H."/>
            <person name="Selengut J.D."/>
            <person name="Sanka R."/>
            <person name="DePew J."/>
            <person name="Purushe J."/>
            <person name="Galloway R.L."/>
            <person name="Vinetz J.M."/>
            <person name="Sutton G.G."/>
            <person name="Nierman W.C."/>
            <person name="Fouts D.E."/>
        </authorList>
    </citation>
    <scope>NUCLEOTIDE SEQUENCE [LARGE SCALE GENOMIC DNA]</scope>
    <source>
        <strain evidence="1 2">79601</strain>
    </source>
</reference>
<name>M6CF65_9LEPT</name>
<dbReference type="PATRIC" id="fig|1218565.3.peg.4626"/>